<protein>
    <submittedName>
        <fullName evidence="2">Uncharacterized protein</fullName>
    </submittedName>
</protein>
<reference evidence="2" key="3">
    <citation type="submission" date="2025-08" db="UniProtKB">
        <authorList>
            <consortium name="Ensembl"/>
        </authorList>
    </citation>
    <scope>IDENTIFICATION</scope>
    <source>
        <strain evidence="2">17573</strain>
    </source>
</reference>
<reference evidence="2" key="2">
    <citation type="submission" date="2019-01" db="EMBL/GenBank/DDBJ databases">
        <authorList>
            <person name="Graves T."/>
            <person name="Eichler E.E."/>
            <person name="Wilson R.K."/>
        </authorList>
    </citation>
    <scope>NUCLEOTIDE SEQUENCE [LARGE SCALE GENOMIC DNA]</scope>
    <source>
        <strain evidence="2">17573</strain>
    </source>
</reference>
<evidence type="ECO:0000313" key="3">
    <source>
        <dbReference type="Proteomes" id="UP000006718"/>
    </source>
</evidence>
<dbReference type="Ensembl" id="ENSMMUT00000100969.1">
    <property type="protein sequence ID" value="ENSMMUP00000077101.1"/>
    <property type="gene ID" value="ENSMMUG00000061640.1"/>
</dbReference>
<evidence type="ECO:0000313" key="2">
    <source>
        <dbReference type="Ensembl" id="ENSMMUP00000077101.1"/>
    </source>
</evidence>
<keyword evidence="1" id="KW-1133">Transmembrane helix</keyword>
<dbReference type="PANTHER" id="PTHR12138:SF135">
    <property type="entry name" value="SAM DOMAIN-CONTAINING PROTEIN"/>
    <property type="match status" value="1"/>
</dbReference>
<dbReference type="VEuPathDB" id="HostDB:ENSMMUG00000061640"/>
<reference evidence="2" key="4">
    <citation type="submission" date="2025-09" db="UniProtKB">
        <authorList>
            <consortium name="Ensembl"/>
        </authorList>
    </citation>
    <scope>IDENTIFICATION</scope>
    <source>
        <strain evidence="2">17573</strain>
    </source>
</reference>
<keyword evidence="1" id="KW-0812">Transmembrane</keyword>
<name>A0A5F8AJA3_MACMU</name>
<proteinExistence type="predicted"/>
<dbReference type="Proteomes" id="UP000006718">
    <property type="component" value="Chromosome 7"/>
</dbReference>
<organism evidence="2 3">
    <name type="scientific">Macaca mulatta</name>
    <name type="common">Rhesus macaque</name>
    <dbReference type="NCBI Taxonomy" id="9544"/>
    <lineage>
        <taxon>Eukaryota</taxon>
        <taxon>Metazoa</taxon>
        <taxon>Chordata</taxon>
        <taxon>Craniata</taxon>
        <taxon>Vertebrata</taxon>
        <taxon>Euteleostomi</taxon>
        <taxon>Mammalia</taxon>
        <taxon>Eutheria</taxon>
        <taxon>Euarchontoglires</taxon>
        <taxon>Primates</taxon>
        <taxon>Haplorrhini</taxon>
        <taxon>Catarrhini</taxon>
        <taxon>Cercopithecidae</taxon>
        <taxon>Cercopithecinae</taxon>
        <taxon>Macaca</taxon>
    </lineage>
</organism>
<keyword evidence="1" id="KW-0472">Membrane</keyword>
<reference evidence="3" key="1">
    <citation type="journal article" date="2007" name="Science">
        <title>Evolutionary and biomedical insights from the rhesus macaque genome.</title>
        <authorList>
            <person name="Gibbs R.A."/>
            <person name="Rogers J."/>
            <person name="Katze M.G."/>
            <person name="Bumgarner R."/>
            <person name="Weinstock G.M."/>
            <person name="Mardis E.R."/>
            <person name="Remington K.A."/>
            <person name="Strausberg R.L."/>
            <person name="Venter J.C."/>
            <person name="Wilson R.K."/>
            <person name="Batzer M.A."/>
            <person name="Bustamante C.D."/>
            <person name="Eichler E.E."/>
            <person name="Hahn M.W."/>
            <person name="Hardison R.C."/>
            <person name="Makova K.D."/>
            <person name="Miller W."/>
            <person name="Milosavljevic A."/>
            <person name="Palermo R.E."/>
            <person name="Siepel A."/>
            <person name="Sikela J.M."/>
            <person name="Attaway T."/>
            <person name="Bell S."/>
            <person name="Bernard K.E."/>
            <person name="Buhay C.J."/>
            <person name="Chandrabose M.N."/>
            <person name="Dao M."/>
            <person name="Davis C."/>
            <person name="Delehaunty K.D."/>
            <person name="Ding Y."/>
            <person name="Dinh H.H."/>
            <person name="Dugan-Rocha S."/>
            <person name="Fulton L.A."/>
            <person name="Gabisi R.A."/>
            <person name="Garner T.T."/>
            <person name="Godfrey J."/>
            <person name="Hawes A.C."/>
            <person name="Hernandez J."/>
            <person name="Hines S."/>
            <person name="Holder M."/>
            <person name="Hume J."/>
            <person name="Jhangiani S.N."/>
            <person name="Joshi V."/>
            <person name="Khan Z.M."/>
            <person name="Kirkness E.F."/>
            <person name="Cree A."/>
            <person name="Fowler R.G."/>
            <person name="Lee S."/>
            <person name="Lewis L.R."/>
            <person name="Li Z."/>
            <person name="Liu Y.-S."/>
            <person name="Moore S.M."/>
            <person name="Muzny D."/>
            <person name="Nazareth L.V."/>
            <person name="Ngo D.N."/>
            <person name="Okwuonu G.O."/>
            <person name="Pai G."/>
            <person name="Parker D."/>
            <person name="Paul H.A."/>
            <person name="Pfannkoch C."/>
            <person name="Pohl C.S."/>
            <person name="Rogers Y.-H.C."/>
            <person name="Ruiz S.J."/>
            <person name="Sabo A."/>
            <person name="Santibanez J."/>
            <person name="Schneider B.W."/>
            <person name="Smith S.M."/>
            <person name="Sodergren E."/>
            <person name="Svatek A.F."/>
            <person name="Utterback T.R."/>
            <person name="Vattathil S."/>
            <person name="Warren W."/>
            <person name="White C.S."/>
            <person name="Chinwalla A.T."/>
            <person name="Feng Y."/>
            <person name="Halpern A.L."/>
            <person name="Hillier L.W."/>
            <person name="Huang X."/>
            <person name="Minx P."/>
            <person name="Nelson J.O."/>
            <person name="Pepin K.H."/>
            <person name="Qin X."/>
            <person name="Sutton G.G."/>
            <person name="Venter E."/>
            <person name="Walenz B.P."/>
            <person name="Wallis J.W."/>
            <person name="Worley K.C."/>
            <person name="Yang S.-P."/>
            <person name="Jones S.M."/>
            <person name="Marra M.A."/>
            <person name="Rocchi M."/>
            <person name="Schein J.E."/>
            <person name="Baertsch R."/>
            <person name="Clarke L."/>
            <person name="Csuros M."/>
            <person name="Glasscock J."/>
            <person name="Harris R.A."/>
            <person name="Havlak P."/>
            <person name="Jackson A.R."/>
            <person name="Jiang H."/>
            <person name="Liu Y."/>
            <person name="Messina D.N."/>
            <person name="Shen Y."/>
            <person name="Song H.X.-Z."/>
            <person name="Wylie T."/>
            <person name="Zhang L."/>
            <person name="Birney E."/>
            <person name="Han K."/>
            <person name="Konkel M.K."/>
            <person name="Lee J."/>
            <person name="Smit A.F.A."/>
            <person name="Ullmer B."/>
            <person name="Wang H."/>
            <person name="Xing J."/>
            <person name="Burhans R."/>
            <person name="Cheng Z."/>
            <person name="Karro J.E."/>
            <person name="Ma J."/>
            <person name="Raney B."/>
            <person name="She X."/>
            <person name="Cox M.J."/>
            <person name="Demuth J.P."/>
            <person name="Dumas L.J."/>
            <person name="Han S.-G."/>
            <person name="Hopkins J."/>
            <person name="Karimpour-Fard A."/>
            <person name="Kim Y.H."/>
            <person name="Pollack J.R."/>
            <person name="Vinar T."/>
            <person name="Addo-Quaye C."/>
            <person name="Degenhardt J."/>
            <person name="Denby A."/>
            <person name="Hubisz M.J."/>
            <person name="Indap A."/>
            <person name="Kosiol C."/>
            <person name="Lahn B.T."/>
            <person name="Lawson H.A."/>
            <person name="Marklein A."/>
            <person name="Nielsen R."/>
            <person name="Vallender E.J."/>
            <person name="Clark A.G."/>
            <person name="Ferguson B."/>
            <person name="Hernandez R.D."/>
            <person name="Hirani K."/>
            <person name="Kehrer-Sawatzki H."/>
            <person name="Kolb J."/>
            <person name="Patil S."/>
            <person name="Pu L.-L."/>
            <person name="Ren Y."/>
            <person name="Smith D.G."/>
            <person name="Wheeler D.A."/>
            <person name="Schenck I."/>
            <person name="Ball E.V."/>
            <person name="Chen R."/>
            <person name="Cooper D.N."/>
            <person name="Giardine B."/>
            <person name="Hsu F."/>
            <person name="Kent W.J."/>
            <person name="Lesk A."/>
            <person name="Nelson D.L."/>
            <person name="O'brien W.E."/>
            <person name="Pruefer K."/>
            <person name="Stenson P.D."/>
            <person name="Wallace J.C."/>
            <person name="Ke H."/>
            <person name="Liu X.-M."/>
            <person name="Wang P."/>
            <person name="Xiang A.P."/>
            <person name="Yang F."/>
            <person name="Barber G.P."/>
            <person name="Haussler D."/>
            <person name="Karolchik D."/>
            <person name="Kern A.D."/>
            <person name="Kuhn R.M."/>
            <person name="Smith K.E."/>
            <person name="Zwieg A.S."/>
        </authorList>
    </citation>
    <scope>NUCLEOTIDE SEQUENCE [LARGE SCALE GENOMIC DNA]</scope>
    <source>
        <strain evidence="3">17573</strain>
    </source>
</reference>
<dbReference type="InParanoid" id="A0A5F8AJA3"/>
<dbReference type="AlphaFoldDB" id="A0A5F8AJA3"/>
<accession>A0A5F8AJA3</accession>
<dbReference type="PANTHER" id="PTHR12138">
    <property type="entry name" value="PRIMATE-EXPANDED PROTEIN FAMILY"/>
    <property type="match status" value="1"/>
</dbReference>
<dbReference type="PRINTS" id="PR02045">
    <property type="entry name" value="F138DOMAIN"/>
</dbReference>
<sequence length="149" mass="16255">MSSIILIFSSYKISENMGSLSFCAWLISLNVMTSSSIHVVASDGISFFFFFFFSFLFFLRQSLTLSPSLECSGTILAHCNLRLPGSSDSHASASRVAGITGVCHHIQLIFVFLIFFLETGIHHVGQAGLHPLASSDLPPQPSKVLKLQV</sequence>
<keyword evidence="3" id="KW-1185">Reference proteome</keyword>
<feature type="transmembrane region" description="Helical" evidence="1">
    <location>
        <begin position="37"/>
        <end position="59"/>
    </location>
</feature>
<dbReference type="GeneTree" id="ENSGT01150000286943"/>
<dbReference type="Bgee" id="ENSMMUG00000061640">
    <property type="expression patterns" value="Expressed in superior frontal gyrus and 20 other cell types or tissues"/>
</dbReference>
<evidence type="ECO:0000256" key="1">
    <source>
        <dbReference type="SAM" id="Phobius"/>
    </source>
</evidence>